<gene>
    <name evidence="1" type="ORF">ACFODT_06575</name>
</gene>
<proteinExistence type="predicted"/>
<dbReference type="InterPro" id="IPR016876">
    <property type="entry name" value="UCP028234"/>
</dbReference>
<dbReference type="PANTHER" id="PTHR38451:SF1">
    <property type="entry name" value="TRNA (ADENINE(22)-N(1))-METHYLTRANSFERASE"/>
    <property type="match status" value="1"/>
</dbReference>
<dbReference type="SUPFAM" id="SSF53335">
    <property type="entry name" value="S-adenosyl-L-methionine-dependent methyltransferases"/>
    <property type="match status" value="1"/>
</dbReference>
<dbReference type="Proteomes" id="UP001595384">
    <property type="component" value="Unassembled WGS sequence"/>
</dbReference>
<dbReference type="Pfam" id="PF12847">
    <property type="entry name" value="Methyltransf_18"/>
    <property type="match status" value="1"/>
</dbReference>
<comment type="caution">
    <text evidence="1">The sequence shown here is derived from an EMBL/GenBank/DDBJ whole genome shotgun (WGS) entry which is preliminary data.</text>
</comment>
<dbReference type="EMBL" id="JBHRSE010000041">
    <property type="protein sequence ID" value="MFC3023483.1"/>
    <property type="molecule type" value="Genomic_DNA"/>
</dbReference>
<sequence length="234" mass="27439">MKLSQRLRLIAQWAETQTQQHAYDHIWDGCCDHGYLGADLLQRISSATIHFVDVVPHLIEQLTQRLQTHQTEATRHWRTHCIDMTQLPLTHFSGRHLVIIAGVGGDLISHFIEQITRNHPNLEVDFIVCPVRHQYALRQRLITHHYRLRREALVEENRRHYEILSITQCRDDTSTSLHPVGQQIWQAENEAQQQVIQRYHRNTIAHYQRLLHHNAQEADDALRAYHAIEGLSPP</sequence>
<dbReference type="PIRSF" id="PIRSF028234">
    <property type="entry name" value="UCP028234"/>
    <property type="match status" value="1"/>
</dbReference>
<dbReference type="PANTHER" id="PTHR38451">
    <property type="entry name" value="TRNA (ADENINE(22)-N(1))-METHYLTRANSFERASE"/>
    <property type="match status" value="1"/>
</dbReference>
<organism evidence="1 2">
    <name type="scientific">Vibrio zhugei</name>
    <dbReference type="NCBI Taxonomy" id="2479546"/>
    <lineage>
        <taxon>Bacteria</taxon>
        <taxon>Pseudomonadati</taxon>
        <taxon>Pseudomonadota</taxon>
        <taxon>Gammaproteobacteria</taxon>
        <taxon>Vibrionales</taxon>
        <taxon>Vibrionaceae</taxon>
        <taxon>Vibrio</taxon>
    </lineage>
</organism>
<dbReference type="RefSeq" id="WP_261809174.1">
    <property type="nucleotide sequence ID" value="NZ_AP024912.1"/>
</dbReference>
<keyword evidence="2" id="KW-1185">Reference proteome</keyword>
<accession>A0ABV7C9S2</accession>
<name>A0ABV7C9S2_9VIBR</name>
<dbReference type="InterPro" id="IPR029063">
    <property type="entry name" value="SAM-dependent_MTases_sf"/>
</dbReference>
<reference evidence="2" key="1">
    <citation type="journal article" date="2019" name="Int. J. Syst. Evol. Microbiol.">
        <title>The Global Catalogue of Microorganisms (GCM) 10K type strain sequencing project: providing services to taxonomists for standard genome sequencing and annotation.</title>
        <authorList>
            <consortium name="The Broad Institute Genomics Platform"/>
            <consortium name="The Broad Institute Genome Sequencing Center for Infectious Disease"/>
            <person name="Wu L."/>
            <person name="Ma J."/>
        </authorList>
    </citation>
    <scope>NUCLEOTIDE SEQUENCE [LARGE SCALE GENOMIC DNA]</scope>
    <source>
        <strain evidence="2">KCTC 62784</strain>
    </source>
</reference>
<protein>
    <submittedName>
        <fullName evidence="1">tRNA (Adenine(22)-N(1))-methyltransferase</fullName>
    </submittedName>
</protein>
<dbReference type="Gene3D" id="3.40.50.150">
    <property type="entry name" value="Vaccinia Virus protein VP39"/>
    <property type="match status" value="1"/>
</dbReference>
<evidence type="ECO:0000313" key="2">
    <source>
        <dbReference type="Proteomes" id="UP001595384"/>
    </source>
</evidence>
<evidence type="ECO:0000313" key="1">
    <source>
        <dbReference type="EMBL" id="MFC3023483.1"/>
    </source>
</evidence>